<keyword evidence="1" id="KW-0472">Membrane</keyword>
<dbReference type="RefSeq" id="WP_149286234.1">
    <property type="nucleotide sequence ID" value="NZ_CP038437.2"/>
</dbReference>
<keyword evidence="4" id="KW-1185">Reference proteome</keyword>
<evidence type="ECO:0000256" key="1">
    <source>
        <dbReference type="SAM" id="Phobius"/>
    </source>
</evidence>
<protein>
    <submittedName>
        <fullName evidence="3">Tripartite tricarboxylate transporter TctB family protein</fullName>
    </submittedName>
</protein>
<feature type="transmembrane region" description="Helical" evidence="1">
    <location>
        <begin position="98"/>
        <end position="131"/>
    </location>
</feature>
<dbReference type="Proteomes" id="UP000324285">
    <property type="component" value="Chromosome"/>
</dbReference>
<feature type="transmembrane region" description="Helical" evidence="1">
    <location>
        <begin position="12"/>
        <end position="32"/>
    </location>
</feature>
<feature type="transmembrane region" description="Helical" evidence="1">
    <location>
        <begin position="137"/>
        <end position="158"/>
    </location>
</feature>
<dbReference type="EMBL" id="CP038437">
    <property type="protein sequence ID" value="QEM83112.1"/>
    <property type="molecule type" value="Genomic_DNA"/>
</dbReference>
<dbReference type="OrthoDB" id="7854646at2"/>
<organism evidence="3 4">
    <name type="scientific">Halomonas binhaiensis</name>
    <dbReference type="NCBI Taxonomy" id="2562282"/>
    <lineage>
        <taxon>Bacteria</taxon>
        <taxon>Pseudomonadati</taxon>
        <taxon>Pseudomonadota</taxon>
        <taxon>Gammaproteobacteria</taxon>
        <taxon>Oceanospirillales</taxon>
        <taxon>Halomonadaceae</taxon>
        <taxon>Halomonas</taxon>
    </lineage>
</organism>
<dbReference type="Pfam" id="PF07331">
    <property type="entry name" value="TctB"/>
    <property type="match status" value="1"/>
</dbReference>
<sequence length="167" mass="18416">MNQYKTSKIPEVAFPAILFATSLGYLAYSLLLGAPVSKGLPSPLFFPTVLGAVALLLSTTLLYRAIRSFKNSSREAKKDETKKDEIAKEETTELRPALIVIATIAYISIFNFSGYFLSSLFYIFCIISIFSDLKKPLITAVGSIIITAMGLVVFEYIFRIRLPGILG</sequence>
<proteinExistence type="predicted"/>
<feature type="domain" description="DUF1468" evidence="2">
    <location>
        <begin position="15"/>
        <end position="163"/>
    </location>
</feature>
<dbReference type="AlphaFoldDB" id="A0A5C1NHG8"/>
<evidence type="ECO:0000313" key="4">
    <source>
        <dbReference type="Proteomes" id="UP000324285"/>
    </source>
</evidence>
<keyword evidence="1" id="KW-1133">Transmembrane helix</keyword>
<accession>A0A5C1NHG8</accession>
<name>A0A5C1NHG8_9GAMM</name>
<feature type="transmembrane region" description="Helical" evidence="1">
    <location>
        <begin position="44"/>
        <end position="66"/>
    </location>
</feature>
<dbReference type="InterPro" id="IPR009936">
    <property type="entry name" value="DUF1468"/>
</dbReference>
<evidence type="ECO:0000259" key="2">
    <source>
        <dbReference type="Pfam" id="PF07331"/>
    </source>
</evidence>
<keyword evidence="1" id="KW-0812">Transmembrane</keyword>
<reference evidence="3" key="1">
    <citation type="submission" date="2021-02" db="EMBL/GenBank/DDBJ databases">
        <title>Strain Y2R2, a novel species of the genus Halomonas.</title>
        <authorList>
            <person name="Huang H."/>
        </authorList>
    </citation>
    <scope>NUCLEOTIDE SEQUENCE</scope>
    <source>
        <strain evidence="3">Y2R2</strain>
    </source>
</reference>
<dbReference type="KEGG" id="hbh:E4T21_17365"/>
<evidence type="ECO:0000313" key="3">
    <source>
        <dbReference type="EMBL" id="QEM83112.1"/>
    </source>
</evidence>
<gene>
    <name evidence="3" type="ORF">E4T21_17365</name>
</gene>